<proteinExistence type="predicted"/>
<name>A0ABD2A070_VESSQ</name>
<dbReference type="Proteomes" id="UP001607302">
    <property type="component" value="Unassembled WGS sequence"/>
</dbReference>
<comment type="caution">
    <text evidence="1">The sequence shown here is derived from an EMBL/GenBank/DDBJ whole genome shotgun (WGS) entry which is preliminary data.</text>
</comment>
<keyword evidence="2" id="KW-1185">Reference proteome</keyword>
<accession>A0ABD2A070</accession>
<dbReference type="AlphaFoldDB" id="A0ABD2A070"/>
<reference evidence="1 2" key="1">
    <citation type="journal article" date="2024" name="Ann. Entomol. Soc. Am.">
        <title>Genomic analyses of the southern and eastern yellowjacket wasps (Hymenoptera: Vespidae) reveal evolutionary signatures of social life.</title>
        <authorList>
            <person name="Catto M.A."/>
            <person name="Caine P.B."/>
            <person name="Orr S.E."/>
            <person name="Hunt B.G."/>
            <person name="Goodisman M.A.D."/>
        </authorList>
    </citation>
    <scope>NUCLEOTIDE SEQUENCE [LARGE SCALE GENOMIC DNA]</scope>
    <source>
        <strain evidence="1">233</strain>
        <tissue evidence="1">Head and thorax</tissue>
    </source>
</reference>
<protein>
    <submittedName>
        <fullName evidence="1">Uncharacterized protein</fullName>
    </submittedName>
</protein>
<sequence length="106" mass="12877">MFYCTRIWSIYPKLQLLEMRFETNRLREDSTIIPLTRIRTVMYHDIIVCAESNFRRLRPSHLKNNWTNKKRLDEPNNDVVSSLIQFQASRPRGWIIVRIHRVNFDS</sequence>
<evidence type="ECO:0000313" key="1">
    <source>
        <dbReference type="EMBL" id="KAL2714011.1"/>
    </source>
</evidence>
<dbReference type="EMBL" id="JAUDFV010000157">
    <property type="protein sequence ID" value="KAL2714011.1"/>
    <property type="molecule type" value="Genomic_DNA"/>
</dbReference>
<gene>
    <name evidence="1" type="ORF">V1478_016568</name>
</gene>
<evidence type="ECO:0000313" key="2">
    <source>
        <dbReference type="Proteomes" id="UP001607302"/>
    </source>
</evidence>
<organism evidence="1 2">
    <name type="scientific">Vespula squamosa</name>
    <name type="common">Southern yellow jacket</name>
    <name type="synonym">Wasp</name>
    <dbReference type="NCBI Taxonomy" id="30214"/>
    <lineage>
        <taxon>Eukaryota</taxon>
        <taxon>Metazoa</taxon>
        <taxon>Ecdysozoa</taxon>
        <taxon>Arthropoda</taxon>
        <taxon>Hexapoda</taxon>
        <taxon>Insecta</taxon>
        <taxon>Pterygota</taxon>
        <taxon>Neoptera</taxon>
        <taxon>Endopterygota</taxon>
        <taxon>Hymenoptera</taxon>
        <taxon>Apocrita</taxon>
        <taxon>Aculeata</taxon>
        <taxon>Vespoidea</taxon>
        <taxon>Vespidae</taxon>
        <taxon>Vespinae</taxon>
        <taxon>Vespula</taxon>
    </lineage>
</organism>